<protein>
    <recommendedName>
        <fullName evidence="3">Secreted protein</fullName>
    </recommendedName>
</protein>
<sequence>MQMRHWLVYLECCAHTTRGHLNDSLQGHCSSSSIPLKRSSHCVEDNVVVLALPEHLLDRRWHVTRSKPRNGRCRASCLPRYDSGQQPITSTLNNRLLRECGACLVLPAPSGVNSRKCGGGGVVAVVIWHRQITESPRNIPYSQRRKVSLQPFQP</sequence>
<dbReference type="RefSeq" id="XP_062772387.1">
    <property type="nucleotide sequence ID" value="XM_062916336.1"/>
</dbReference>
<name>A0AAX4HWC0_9PEZI</name>
<gene>
    <name evidence="1" type="ORF">CDEST_00177</name>
</gene>
<dbReference type="Proteomes" id="UP001322277">
    <property type="component" value="Chromosome 1"/>
</dbReference>
<accession>A0AAX4HWC0</accession>
<reference evidence="2" key="1">
    <citation type="journal article" date="2023" name="bioRxiv">
        <title>Complete genome of the Medicago anthracnose fungus, Colletotrichum destructivum, reveals a mini-chromosome-like region within a core chromosome.</title>
        <authorList>
            <person name="Lapalu N."/>
            <person name="Simon A."/>
            <person name="Lu A."/>
            <person name="Plaumann P.-L."/>
            <person name="Amselem J."/>
            <person name="Pigne S."/>
            <person name="Auger A."/>
            <person name="Koch C."/>
            <person name="Dallery J.-F."/>
            <person name="O'Connell R.J."/>
        </authorList>
    </citation>
    <scope>NUCLEOTIDE SEQUENCE [LARGE SCALE GENOMIC DNA]</scope>
    <source>
        <strain evidence="2">CBS 520.97</strain>
    </source>
</reference>
<dbReference type="KEGG" id="cdet:87936680"/>
<evidence type="ECO:0000313" key="2">
    <source>
        <dbReference type="Proteomes" id="UP001322277"/>
    </source>
</evidence>
<keyword evidence="2" id="KW-1185">Reference proteome</keyword>
<proteinExistence type="predicted"/>
<dbReference type="AlphaFoldDB" id="A0AAX4HWC0"/>
<dbReference type="GeneID" id="87936680"/>
<evidence type="ECO:0000313" key="1">
    <source>
        <dbReference type="EMBL" id="WQF75163.1"/>
    </source>
</evidence>
<evidence type="ECO:0008006" key="3">
    <source>
        <dbReference type="Google" id="ProtNLM"/>
    </source>
</evidence>
<dbReference type="EMBL" id="CP137305">
    <property type="protein sequence ID" value="WQF75163.1"/>
    <property type="molecule type" value="Genomic_DNA"/>
</dbReference>
<organism evidence="1 2">
    <name type="scientific">Colletotrichum destructivum</name>
    <dbReference type="NCBI Taxonomy" id="34406"/>
    <lineage>
        <taxon>Eukaryota</taxon>
        <taxon>Fungi</taxon>
        <taxon>Dikarya</taxon>
        <taxon>Ascomycota</taxon>
        <taxon>Pezizomycotina</taxon>
        <taxon>Sordariomycetes</taxon>
        <taxon>Hypocreomycetidae</taxon>
        <taxon>Glomerellales</taxon>
        <taxon>Glomerellaceae</taxon>
        <taxon>Colletotrichum</taxon>
        <taxon>Colletotrichum destructivum species complex</taxon>
    </lineage>
</organism>